<evidence type="ECO:0000313" key="2">
    <source>
        <dbReference type="EMBL" id="RXK41932.1"/>
    </source>
</evidence>
<dbReference type="InParanoid" id="A0A4Q1BV77"/>
<dbReference type="EMBL" id="SDIL01000004">
    <property type="protein sequence ID" value="RXK41932.1"/>
    <property type="molecule type" value="Genomic_DNA"/>
</dbReference>
<feature type="compositionally biased region" description="Gly residues" evidence="1">
    <location>
        <begin position="215"/>
        <end position="225"/>
    </location>
</feature>
<feature type="region of interest" description="Disordered" evidence="1">
    <location>
        <begin position="195"/>
        <end position="268"/>
    </location>
</feature>
<comment type="caution">
    <text evidence="2">The sequence shown here is derived from an EMBL/GenBank/DDBJ whole genome shotgun (WGS) entry which is preliminary data.</text>
</comment>
<dbReference type="VEuPathDB" id="FungiDB:TREMEDRAFT_61838"/>
<reference evidence="2 3" key="1">
    <citation type="submission" date="2016-06" db="EMBL/GenBank/DDBJ databases">
        <title>Evolution of pathogenesis and genome organization in the Tremellales.</title>
        <authorList>
            <person name="Cuomo C."/>
            <person name="Litvintseva A."/>
            <person name="Heitman J."/>
            <person name="Chen Y."/>
            <person name="Sun S."/>
            <person name="Springer D."/>
            <person name="Dromer F."/>
            <person name="Young S."/>
            <person name="Zeng Q."/>
            <person name="Chapman S."/>
            <person name="Gujja S."/>
            <person name="Saif S."/>
            <person name="Birren B."/>
        </authorList>
    </citation>
    <scope>NUCLEOTIDE SEQUENCE [LARGE SCALE GENOMIC DNA]</scope>
    <source>
        <strain evidence="2 3">ATCC 28783</strain>
    </source>
</reference>
<keyword evidence="3" id="KW-1185">Reference proteome</keyword>
<name>A0A4Q1BV77_TREME</name>
<feature type="compositionally biased region" description="Polar residues" evidence="1">
    <location>
        <begin position="147"/>
        <end position="156"/>
    </location>
</feature>
<accession>A0A4Q1BV77</accession>
<gene>
    <name evidence="2" type="ORF">M231_00653</name>
</gene>
<proteinExistence type="predicted"/>
<organism evidence="2 3">
    <name type="scientific">Tremella mesenterica</name>
    <name type="common">Jelly fungus</name>
    <dbReference type="NCBI Taxonomy" id="5217"/>
    <lineage>
        <taxon>Eukaryota</taxon>
        <taxon>Fungi</taxon>
        <taxon>Dikarya</taxon>
        <taxon>Basidiomycota</taxon>
        <taxon>Agaricomycotina</taxon>
        <taxon>Tremellomycetes</taxon>
        <taxon>Tremellales</taxon>
        <taxon>Tremellaceae</taxon>
        <taxon>Tremella</taxon>
    </lineage>
</organism>
<protein>
    <submittedName>
        <fullName evidence="2">Uncharacterized protein</fullName>
    </submittedName>
</protein>
<dbReference type="Proteomes" id="UP000289152">
    <property type="component" value="Unassembled WGS sequence"/>
</dbReference>
<sequence length="319" mass="35157">MYIAARSLMPFYQRALKFGDMGVATMLAGEIDAFKSALIAFGTRFALGARHVGMLEQMLIHLHADCQLPYTPSYTSWPWFRSKTNSSPSMSLQSVLLSRLYPNPHVTQQQQQQQPQNQSQYQNRDSNQNQNLNLNPTQNPNQDPNQHSYPNINNPIQPIDQDETREENLTEVCGVPMAHPDGMLVKFVRQHRLTWQESNDRRRGYPGKSQNGSSNGSGSGSGNGSVGPSPNSTTTPLQPKISPSSLTTNTHTPSSNPNQFVTRGREREDIGVGVGVGVGVGTDDGSGLGDIMAWLNWTPTTNITQYSNGHGDINRLPPR</sequence>
<evidence type="ECO:0000256" key="1">
    <source>
        <dbReference type="SAM" id="MobiDB-lite"/>
    </source>
</evidence>
<dbReference type="AlphaFoldDB" id="A0A4Q1BV77"/>
<feature type="compositionally biased region" description="Low complexity" evidence="1">
    <location>
        <begin position="242"/>
        <end position="258"/>
    </location>
</feature>
<feature type="compositionally biased region" description="Low complexity" evidence="1">
    <location>
        <begin position="108"/>
        <end position="146"/>
    </location>
</feature>
<dbReference type="STRING" id="5217.A0A4Q1BV77"/>
<evidence type="ECO:0000313" key="3">
    <source>
        <dbReference type="Proteomes" id="UP000289152"/>
    </source>
</evidence>
<feature type="region of interest" description="Disordered" evidence="1">
    <location>
        <begin position="105"/>
        <end position="159"/>
    </location>
</feature>